<dbReference type="Pfam" id="PF12874">
    <property type="entry name" value="zf-met"/>
    <property type="match status" value="2"/>
</dbReference>
<dbReference type="SUPFAM" id="SSF57667">
    <property type="entry name" value="beta-beta-alpha zinc fingers"/>
    <property type="match status" value="1"/>
</dbReference>
<keyword evidence="4 7" id="KW-0863">Zinc-finger</keyword>
<evidence type="ECO:0000256" key="2">
    <source>
        <dbReference type="ARBA" id="ARBA00022723"/>
    </source>
</evidence>
<keyword evidence="3" id="KW-0677">Repeat</keyword>
<evidence type="ECO:0000256" key="3">
    <source>
        <dbReference type="ARBA" id="ARBA00022737"/>
    </source>
</evidence>
<protein>
    <recommendedName>
        <fullName evidence="8">C2H2-type domain-containing protein</fullName>
    </recommendedName>
</protein>
<proteinExistence type="predicted"/>
<evidence type="ECO:0000256" key="7">
    <source>
        <dbReference type="PROSITE-ProRule" id="PRU00042"/>
    </source>
</evidence>
<organism evidence="9 10">
    <name type="scientific">Lymnaea stagnalis</name>
    <name type="common">Great pond snail</name>
    <name type="synonym">Helix stagnalis</name>
    <dbReference type="NCBI Taxonomy" id="6523"/>
    <lineage>
        <taxon>Eukaryota</taxon>
        <taxon>Metazoa</taxon>
        <taxon>Spiralia</taxon>
        <taxon>Lophotrochozoa</taxon>
        <taxon>Mollusca</taxon>
        <taxon>Gastropoda</taxon>
        <taxon>Heterobranchia</taxon>
        <taxon>Euthyneura</taxon>
        <taxon>Panpulmonata</taxon>
        <taxon>Hygrophila</taxon>
        <taxon>Lymnaeoidea</taxon>
        <taxon>Lymnaeidae</taxon>
        <taxon>Lymnaea</taxon>
    </lineage>
</organism>
<comment type="caution">
    <text evidence="9">The sequence shown here is derived from an EMBL/GenBank/DDBJ whole genome shotgun (WGS) entry which is preliminary data.</text>
</comment>
<name>A0AAV2H9Z7_LYMST</name>
<dbReference type="PROSITE" id="PS50157">
    <property type="entry name" value="ZINC_FINGER_C2H2_2"/>
    <property type="match status" value="2"/>
</dbReference>
<dbReference type="PANTHER" id="PTHR24394">
    <property type="entry name" value="ZINC FINGER PROTEIN"/>
    <property type="match status" value="1"/>
</dbReference>
<dbReference type="SMART" id="SM00355">
    <property type="entry name" value="ZnF_C2H2"/>
    <property type="match status" value="2"/>
</dbReference>
<evidence type="ECO:0000256" key="5">
    <source>
        <dbReference type="ARBA" id="ARBA00022833"/>
    </source>
</evidence>
<feature type="domain" description="C2H2-type" evidence="8">
    <location>
        <begin position="30"/>
        <end position="58"/>
    </location>
</feature>
<dbReference type="PANTHER" id="PTHR24394:SF29">
    <property type="entry name" value="MYONEURIN"/>
    <property type="match status" value="1"/>
</dbReference>
<dbReference type="InterPro" id="IPR013087">
    <property type="entry name" value="Znf_C2H2_type"/>
</dbReference>
<evidence type="ECO:0000259" key="8">
    <source>
        <dbReference type="PROSITE" id="PS50157"/>
    </source>
</evidence>
<feature type="non-terminal residue" evidence="9">
    <location>
        <position position="1"/>
    </location>
</feature>
<accession>A0AAV2H9Z7</accession>
<dbReference type="AlphaFoldDB" id="A0AAV2H9Z7"/>
<dbReference type="FunFam" id="3.30.160.60:FF:001049">
    <property type="entry name" value="zinc finger protein 319"/>
    <property type="match status" value="1"/>
</dbReference>
<dbReference type="Gene3D" id="3.30.160.60">
    <property type="entry name" value="Classic Zinc Finger"/>
    <property type="match status" value="2"/>
</dbReference>
<dbReference type="GO" id="GO:0008270">
    <property type="term" value="F:zinc ion binding"/>
    <property type="evidence" value="ECO:0007669"/>
    <property type="project" value="UniProtKB-KW"/>
</dbReference>
<keyword evidence="2" id="KW-0479">Metal-binding</keyword>
<gene>
    <name evidence="9" type="ORF">GSLYS_00004615001</name>
</gene>
<dbReference type="InterPro" id="IPR036236">
    <property type="entry name" value="Znf_C2H2_sf"/>
</dbReference>
<feature type="non-terminal residue" evidence="9">
    <location>
        <position position="72"/>
    </location>
</feature>
<evidence type="ECO:0000313" key="9">
    <source>
        <dbReference type="EMBL" id="CAL1530490.1"/>
    </source>
</evidence>
<evidence type="ECO:0000256" key="4">
    <source>
        <dbReference type="ARBA" id="ARBA00022771"/>
    </source>
</evidence>
<sequence length="72" mass="8143">KYKCSVCCKAFTCSSHMRSHEKLHSGEKPHRCDICGSKFTKRSSLKKHLKRTHSVQNTPSCLGQSPVVQILE</sequence>
<evidence type="ECO:0000256" key="6">
    <source>
        <dbReference type="ARBA" id="ARBA00023242"/>
    </source>
</evidence>
<keyword evidence="6" id="KW-0539">Nucleus</keyword>
<dbReference type="Proteomes" id="UP001497497">
    <property type="component" value="Unassembled WGS sequence"/>
</dbReference>
<evidence type="ECO:0000256" key="1">
    <source>
        <dbReference type="ARBA" id="ARBA00004123"/>
    </source>
</evidence>
<dbReference type="GO" id="GO:0005634">
    <property type="term" value="C:nucleus"/>
    <property type="evidence" value="ECO:0007669"/>
    <property type="project" value="UniProtKB-SubCell"/>
</dbReference>
<feature type="domain" description="C2H2-type" evidence="8">
    <location>
        <begin position="2"/>
        <end position="29"/>
    </location>
</feature>
<keyword evidence="10" id="KW-1185">Reference proteome</keyword>
<dbReference type="EMBL" id="CAXITT010000070">
    <property type="protein sequence ID" value="CAL1530490.1"/>
    <property type="molecule type" value="Genomic_DNA"/>
</dbReference>
<reference evidence="9 10" key="1">
    <citation type="submission" date="2024-04" db="EMBL/GenBank/DDBJ databases">
        <authorList>
            <consortium name="Genoscope - CEA"/>
            <person name="William W."/>
        </authorList>
    </citation>
    <scope>NUCLEOTIDE SEQUENCE [LARGE SCALE GENOMIC DNA]</scope>
</reference>
<comment type="subcellular location">
    <subcellularLocation>
        <location evidence="1">Nucleus</location>
    </subcellularLocation>
</comment>
<dbReference type="PROSITE" id="PS00028">
    <property type="entry name" value="ZINC_FINGER_C2H2_1"/>
    <property type="match status" value="2"/>
</dbReference>
<keyword evidence="5" id="KW-0862">Zinc</keyword>
<evidence type="ECO:0000313" key="10">
    <source>
        <dbReference type="Proteomes" id="UP001497497"/>
    </source>
</evidence>
<dbReference type="GO" id="GO:0000981">
    <property type="term" value="F:DNA-binding transcription factor activity, RNA polymerase II-specific"/>
    <property type="evidence" value="ECO:0007669"/>
    <property type="project" value="TreeGrafter"/>
</dbReference>